<name>G4XKL0_CALHG</name>
<reference evidence="1" key="1">
    <citation type="journal article" date="2011" name="PLoS ONE">
        <title>Molecular Evidence of the Toxic Effects of Diatom Diets on Gene Expression Patterns in Copepods.</title>
        <authorList>
            <person name="Lauritano C."/>
            <person name="Borra M."/>
            <person name="Carotenuto Y."/>
            <person name="Biffali E."/>
            <person name="Miralto A."/>
            <person name="Procaccini G."/>
            <person name="Ianora A."/>
        </authorList>
    </citation>
    <scope>NUCLEOTIDE SEQUENCE</scope>
</reference>
<evidence type="ECO:0000313" key="1">
    <source>
        <dbReference type="EMBL" id="AEP43743.1"/>
    </source>
</evidence>
<feature type="non-terminal residue" evidence="1">
    <location>
        <position position="35"/>
    </location>
</feature>
<protein>
    <submittedName>
        <fullName evidence="1">Catalase</fullName>
    </submittedName>
</protein>
<sequence length="35" mass="4025">CTCKGSWCLWLLEVTPRHQQYCKAAVFNKVGKQTP</sequence>
<dbReference type="AlphaFoldDB" id="G4XKL0"/>
<accession>G4XKL0</accession>
<dbReference type="EMBL" id="JF825517">
    <property type="protein sequence ID" value="AEP43743.1"/>
    <property type="molecule type" value="mRNA"/>
</dbReference>
<organism evidence="1">
    <name type="scientific">Calanus helgolandicus</name>
    <name type="common">Copepod</name>
    <dbReference type="NCBI Taxonomy" id="114068"/>
    <lineage>
        <taxon>Eukaryota</taxon>
        <taxon>Metazoa</taxon>
        <taxon>Ecdysozoa</taxon>
        <taxon>Arthropoda</taxon>
        <taxon>Crustacea</taxon>
        <taxon>Multicrustacea</taxon>
        <taxon>Hexanauplia</taxon>
        <taxon>Copepoda</taxon>
        <taxon>Calanoida</taxon>
        <taxon>Calanidae</taxon>
        <taxon>Calanus</taxon>
    </lineage>
</organism>
<proteinExistence type="evidence at transcript level"/>
<feature type="non-terminal residue" evidence="1">
    <location>
        <position position="1"/>
    </location>
</feature>